<reference evidence="10 11" key="1">
    <citation type="journal article" date="2014" name="Genome Biol. Evol.">
        <title>The secreted proteins of Achlya hypogyna and Thraustotheca clavata identify the ancestral oomycete secretome and reveal gene acquisitions by horizontal gene transfer.</title>
        <authorList>
            <person name="Misner I."/>
            <person name="Blouin N."/>
            <person name="Leonard G."/>
            <person name="Richards T.A."/>
            <person name="Lane C.E."/>
        </authorList>
    </citation>
    <scope>NUCLEOTIDE SEQUENCE [LARGE SCALE GENOMIC DNA]</scope>
    <source>
        <strain evidence="10 11">ATCC 48635</strain>
    </source>
</reference>
<evidence type="ECO:0000256" key="2">
    <source>
        <dbReference type="ARBA" id="ARBA00022729"/>
    </source>
</evidence>
<evidence type="ECO:0000256" key="4">
    <source>
        <dbReference type="ARBA" id="ARBA00022801"/>
    </source>
</evidence>
<dbReference type="GO" id="GO:0008843">
    <property type="term" value="F:endochitinase activity"/>
    <property type="evidence" value="ECO:0007669"/>
    <property type="project" value="UniProtKB-EC"/>
</dbReference>
<dbReference type="InterPro" id="IPR006970">
    <property type="entry name" value="PT"/>
</dbReference>
<gene>
    <name evidence="10" type="ORF">ACHHYP_09839</name>
</gene>
<keyword evidence="2" id="KW-0732">Signal</keyword>
<evidence type="ECO:0000256" key="7">
    <source>
        <dbReference type="RuleBase" id="RU004453"/>
    </source>
</evidence>
<evidence type="ECO:0000259" key="9">
    <source>
        <dbReference type="PROSITE" id="PS51910"/>
    </source>
</evidence>
<feature type="region of interest" description="Disordered" evidence="8">
    <location>
        <begin position="317"/>
        <end position="386"/>
    </location>
</feature>
<dbReference type="InterPro" id="IPR001223">
    <property type="entry name" value="Glyco_hydro18_cat"/>
</dbReference>
<evidence type="ECO:0000256" key="5">
    <source>
        <dbReference type="ARBA" id="ARBA00023295"/>
    </source>
</evidence>
<name>A0A1V9ZIZ7_ACHHY</name>
<dbReference type="InterPro" id="IPR017853">
    <property type="entry name" value="GH"/>
</dbReference>
<organism evidence="10 11">
    <name type="scientific">Achlya hypogyna</name>
    <name type="common">Oomycete</name>
    <name type="synonym">Protoachlya hypogyna</name>
    <dbReference type="NCBI Taxonomy" id="1202772"/>
    <lineage>
        <taxon>Eukaryota</taxon>
        <taxon>Sar</taxon>
        <taxon>Stramenopiles</taxon>
        <taxon>Oomycota</taxon>
        <taxon>Saprolegniomycetes</taxon>
        <taxon>Saprolegniales</taxon>
        <taxon>Achlyaceae</taxon>
        <taxon>Achlya</taxon>
    </lineage>
</organism>
<feature type="domain" description="GH18" evidence="9">
    <location>
        <begin position="9"/>
        <end position="319"/>
    </location>
</feature>
<keyword evidence="5 6" id="KW-0326">Glycosidase</keyword>
<protein>
    <recommendedName>
        <fullName evidence="1">chitinase</fullName>
        <ecNumber evidence="1">3.2.1.14</ecNumber>
    </recommendedName>
</protein>
<dbReference type="PROSITE" id="PS01095">
    <property type="entry name" value="GH18_1"/>
    <property type="match status" value="1"/>
</dbReference>
<comment type="similarity">
    <text evidence="7">Belongs to the glycosyl hydrolase 18 family.</text>
</comment>
<dbReference type="STRING" id="1202772.A0A1V9ZIZ7"/>
<dbReference type="InterPro" id="IPR050542">
    <property type="entry name" value="Glycosyl_Hydrlase18_Chitinase"/>
</dbReference>
<evidence type="ECO:0000313" key="10">
    <source>
        <dbReference type="EMBL" id="OQR97891.1"/>
    </source>
</evidence>
<feature type="non-terminal residue" evidence="10">
    <location>
        <position position="1"/>
    </location>
</feature>
<dbReference type="PANTHER" id="PTHR45708">
    <property type="entry name" value="ENDOCHITINASE"/>
    <property type="match status" value="1"/>
</dbReference>
<evidence type="ECO:0000256" key="3">
    <source>
        <dbReference type="ARBA" id="ARBA00022737"/>
    </source>
</evidence>
<dbReference type="EC" id="3.2.1.14" evidence="1"/>
<evidence type="ECO:0000256" key="6">
    <source>
        <dbReference type="RuleBase" id="RU000489"/>
    </source>
</evidence>
<dbReference type="GO" id="GO:0008061">
    <property type="term" value="F:chitin binding"/>
    <property type="evidence" value="ECO:0007669"/>
    <property type="project" value="InterPro"/>
</dbReference>
<feature type="region of interest" description="Disordered" evidence="8">
    <location>
        <begin position="425"/>
        <end position="462"/>
    </location>
</feature>
<dbReference type="InterPro" id="IPR011583">
    <property type="entry name" value="Chitinase_II/V-like_cat"/>
</dbReference>
<dbReference type="CDD" id="cd02871">
    <property type="entry name" value="GH18_chitinase_D-like"/>
    <property type="match status" value="1"/>
</dbReference>
<dbReference type="Proteomes" id="UP000243579">
    <property type="component" value="Unassembled WGS sequence"/>
</dbReference>
<evidence type="ECO:0000256" key="8">
    <source>
        <dbReference type="SAM" id="MobiDB-lite"/>
    </source>
</evidence>
<dbReference type="PROSITE" id="PS51910">
    <property type="entry name" value="GH18_2"/>
    <property type="match status" value="1"/>
</dbReference>
<keyword evidence="4 6" id="KW-0378">Hydrolase</keyword>
<dbReference type="GO" id="GO:0005975">
    <property type="term" value="P:carbohydrate metabolic process"/>
    <property type="evidence" value="ECO:0007669"/>
    <property type="project" value="InterPro"/>
</dbReference>
<keyword evidence="11" id="KW-1185">Reference proteome</keyword>
<evidence type="ECO:0000256" key="1">
    <source>
        <dbReference type="ARBA" id="ARBA00012729"/>
    </source>
</evidence>
<sequence length="462" mass="48492">HLAGALPTHNLVGYWHNFPNPSGATYPLTKVTKDWDVVVVAFASSLGAGKVGFELDPAAGSEEQFIKDVAALKAAGKTVVLSLGGQDGAVTIGDATETANFVSTTYDILTKYGFDGIDLDLENGVSQGLPIIDNLITGVKQLKQKVGDSFYLSMAPEHPYVQGGYGTYGGIWGAYLPIIDGLRNELTQIHVQYYNNGGFVYTDGRTLNEGTVDCLVGGSLMLIEGFQTNYGNGWKFNGLRPDQVSFGVPSGPKAANRGFVTSEVVQRTLTCLVQGEGCDTVKPTKTYPTFRGVMTWSINWDSYDGYAFSKPARAALDSLGGNAPSPVPTSSPTDEPTEAPTDAPTNEPTDEPTVAPTEEPTEEPTVAPTEAPTNEPTDVPSDAPTTSPPSCGSCSNCYYAPTNACFVGWTAEQCATSPYFTWCGASSAESPTTSSSDSGSASWASDEGSASWASASASGSDI</sequence>
<feature type="compositionally biased region" description="Low complexity" evidence="8">
    <location>
        <begin position="351"/>
        <end position="386"/>
    </location>
</feature>
<keyword evidence="3" id="KW-0677">Repeat</keyword>
<dbReference type="Gene3D" id="3.20.20.80">
    <property type="entry name" value="Glycosidases"/>
    <property type="match status" value="1"/>
</dbReference>
<dbReference type="InterPro" id="IPR001579">
    <property type="entry name" value="Glyco_hydro_18_chit_AS"/>
</dbReference>
<accession>A0A1V9ZIZ7</accession>
<dbReference type="SMART" id="SM00636">
    <property type="entry name" value="Glyco_18"/>
    <property type="match status" value="1"/>
</dbReference>
<comment type="caution">
    <text evidence="10">The sequence shown here is derived from an EMBL/GenBank/DDBJ whole genome shotgun (WGS) entry which is preliminary data.</text>
</comment>
<dbReference type="OrthoDB" id="73875at2759"/>
<dbReference type="Pfam" id="PF00704">
    <property type="entry name" value="Glyco_hydro_18"/>
    <property type="match status" value="1"/>
</dbReference>
<dbReference type="SUPFAM" id="SSF51445">
    <property type="entry name" value="(Trans)glycosidases"/>
    <property type="match status" value="1"/>
</dbReference>
<dbReference type="Pfam" id="PF04886">
    <property type="entry name" value="PT"/>
    <property type="match status" value="1"/>
</dbReference>
<dbReference type="AlphaFoldDB" id="A0A1V9ZIZ7"/>
<dbReference type="PANTHER" id="PTHR45708:SF49">
    <property type="entry name" value="ENDOCHITINASE"/>
    <property type="match status" value="1"/>
</dbReference>
<evidence type="ECO:0000313" key="11">
    <source>
        <dbReference type="Proteomes" id="UP000243579"/>
    </source>
</evidence>
<dbReference type="EMBL" id="JNBR01000095">
    <property type="protein sequence ID" value="OQR97891.1"/>
    <property type="molecule type" value="Genomic_DNA"/>
</dbReference>
<proteinExistence type="inferred from homology"/>